<accession>A0A7V8VBN3</accession>
<keyword evidence="1" id="KW-0479">Metal-binding</keyword>
<comment type="caution">
    <text evidence="5">The sequence shown here is derived from an EMBL/GenBank/DDBJ whole genome shotgun (WGS) entry which is preliminary data.</text>
</comment>
<dbReference type="Gene3D" id="3.80.30.30">
    <property type="match status" value="1"/>
</dbReference>
<dbReference type="InterPro" id="IPR040086">
    <property type="entry name" value="MJ0683-like"/>
</dbReference>
<sequence>MERLIARSIFSPATGFLRRSGYDWTCNPYVGCTFACTYCYAMFLPQNRRPKEEWGRWLIAKTNAVALAQRFAPKLAGQALYLASVTDPYLPAERSLHLTRGILETLVPYQPRLTVQTRSPLVTRDLDLLQQFRHVGVNLSITTDCEEIRRCFEPKAPPLADRWQAAITLRSAGIPVILCITPTLPLRQPAEFARRVAEFRPDVVVVQEFEEAHGCFGADTGPQARQLLQRFDWSSADYLRFRDLLRQSLPVYEGEAGFFPPGSPPAQVPSVSPVAARRHPLTLLS</sequence>
<reference evidence="5 6" key="1">
    <citation type="submission" date="2020-07" db="EMBL/GenBank/DDBJ databases">
        <title>Thermogemmata thermophila gen. nov., sp. nov., a novel moderate thermophilic planctomycete from a Kamchatka hot spring.</title>
        <authorList>
            <person name="Elcheninov A.G."/>
            <person name="Podosokorskaya O.A."/>
            <person name="Kovaleva O.L."/>
            <person name="Novikov A."/>
            <person name="Bonch-Osmolovskaya E.A."/>
            <person name="Toshchakov S.V."/>
            <person name="Kublanov I.V."/>
        </authorList>
    </citation>
    <scope>NUCLEOTIDE SEQUENCE [LARGE SCALE GENOMIC DNA]</scope>
    <source>
        <strain evidence="5 6">2918</strain>
    </source>
</reference>
<dbReference type="GO" id="GO:0046872">
    <property type="term" value="F:metal ion binding"/>
    <property type="evidence" value="ECO:0007669"/>
    <property type="project" value="UniProtKB-KW"/>
</dbReference>
<dbReference type="PANTHER" id="PTHR43432:SF3">
    <property type="entry name" value="SLR0285 PROTEIN"/>
    <property type="match status" value="1"/>
</dbReference>
<evidence type="ECO:0000313" key="6">
    <source>
        <dbReference type="Proteomes" id="UP000542342"/>
    </source>
</evidence>
<evidence type="ECO:0000256" key="1">
    <source>
        <dbReference type="ARBA" id="ARBA00022723"/>
    </source>
</evidence>
<dbReference type="GO" id="GO:0003824">
    <property type="term" value="F:catalytic activity"/>
    <property type="evidence" value="ECO:0007669"/>
    <property type="project" value="InterPro"/>
</dbReference>
<keyword evidence="2" id="KW-0408">Iron</keyword>
<dbReference type="InterPro" id="IPR058240">
    <property type="entry name" value="rSAM_sf"/>
</dbReference>
<feature type="domain" description="Radical SAM core" evidence="4">
    <location>
        <begin position="27"/>
        <end position="183"/>
    </location>
</feature>
<evidence type="ECO:0000313" key="5">
    <source>
        <dbReference type="EMBL" id="MBA2225065.1"/>
    </source>
</evidence>
<dbReference type="EMBL" id="JACEFB010000001">
    <property type="protein sequence ID" value="MBA2225065.1"/>
    <property type="molecule type" value="Genomic_DNA"/>
</dbReference>
<keyword evidence="6" id="KW-1185">Reference proteome</keyword>
<dbReference type="Proteomes" id="UP000542342">
    <property type="component" value="Unassembled WGS sequence"/>
</dbReference>
<dbReference type="SUPFAM" id="SSF102114">
    <property type="entry name" value="Radical SAM enzymes"/>
    <property type="match status" value="1"/>
</dbReference>
<evidence type="ECO:0000256" key="3">
    <source>
        <dbReference type="ARBA" id="ARBA00023014"/>
    </source>
</evidence>
<dbReference type="InterPro" id="IPR007197">
    <property type="entry name" value="rSAM"/>
</dbReference>
<evidence type="ECO:0000259" key="4">
    <source>
        <dbReference type="Pfam" id="PF04055"/>
    </source>
</evidence>
<name>A0A7V8VBN3_9BACT</name>
<protein>
    <submittedName>
        <fullName evidence="5">Radical SAM protein</fullName>
    </submittedName>
</protein>
<dbReference type="Pfam" id="PF04055">
    <property type="entry name" value="Radical_SAM"/>
    <property type="match status" value="1"/>
</dbReference>
<evidence type="ECO:0000256" key="2">
    <source>
        <dbReference type="ARBA" id="ARBA00023004"/>
    </source>
</evidence>
<dbReference type="SFLD" id="SFLDS00029">
    <property type="entry name" value="Radical_SAM"/>
    <property type="match status" value="1"/>
</dbReference>
<keyword evidence="3" id="KW-0411">Iron-sulfur</keyword>
<dbReference type="AlphaFoldDB" id="A0A7V8VBN3"/>
<dbReference type="SFLD" id="SFLDG01084">
    <property type="entry name" value="Uncharacterised_Radical_SAM_Su"/>
    <property type="match status" value="1"/>
</dbReference>
<proteinExistence type="predicted"/>
<dbReference type="GO" id="GO:0051536">
    <property type="term" value="F:iron-sulfur cluster binding"/>
    <property type="evidence" value="ECO:0007669"/>
    <property type="project" value="UniProtKB-KW"/>
</dbReference>
<gene>
    <name evidence="5" type="ORF">H0921_02700</name>
</gene>
<organism evidence="5 6">
    <name type="scientific">Thermogemmata fonticola</name>
    <dbReference type="NCBI Taxonomy" id="2755323"/>
    <lineage>
        <taxon>Bacteria</taxon>
        <taxon>Pseudomonadati</taxon>
        <taxon>Planctomycetota</taxon>
        <taxon>Planctomycetia</taxon>
        <taxon>Gemmatales</taxon>
        <taxon>Gemmataceae</taxon>
        <taxon>Thermogemmata</taxon>
    </lineage>
</organism>
<dbReference type="RefSeq" id="WP_194536464.1">
    <property type="nucleotide sequence ID" value="NZ_JACEFB010000001.1"/>
</dbReference>
<dbReference type="PANTHER" id="PTHR43432">
    <property type="entry name" value="SLR0285 PROTEIN"/>
    <property type="match status" value="1"/>
</dbReference>